<evidence type="ECO:0000313" key="8">
    <source>
        <dbReference type="Proteomes" id="UP000632740"/>
    </source>
</evidence>
<dbReference type="HAMAP" id="MF_00291_B">
    <property type="entry name" value="Ribosomal_uS2_B"/>
    <property type="match status" value="1"/>
</dbReference>
<dbReference type="AlphaFoldDB" id="A0A919P6E8"/>
<dbReference type="FunFam" id="1.10.287.610:FF:000001">
    <property type="entry name" value="30S ribosomal protein S2"/>
    <property type="match status" value="1"/>
</dbReference>
<evidence type="ECO:0000256" key="3">
    <source>
        <dbReference type="ARBA" id="ARBA00023274"/>
    </source>
</evidence>
<dbReference type="InterPro" id="IPR001865">
    <property type="entry name" value="Ribosomal_uS2"/>
</dbReference>
<dbReference type="RefSeq" id="WP_203754978.1">
    <property type="nucleotide sequence ID" value="NZ_BONK01000008.1"/>
</dbReference>
<dbReference type="GO" id="GO:0003735">
    <property type="term" value="F:structural constituent of ribosome"/>
    <property type="evidence" value="ECO:0007669"/>
    <property type="project" value="InterPro"/>
</dbReference>
<dbReference type="InterPro" id="IPR005706">
    <property type="entry name" value="Ribosomal_uS2_bac/mit/plastid"/>
</dbReference>
<comment type="caution">
    <text evidence="7">The sequence shown here is derived from an EMBL/GenBank/DDBJ whole genome shotgun (WGS) entry which is preliminary data.</text>
</comment>
<dbReference type="InterPro" id="IPR018130">
    <property type="entry name" value="Ribosomal_uS2_CS"/>
</dbReference>
<dbReference type="Pfam" id="PF00318">
    <property type="entry name" value="Ribosomal_S2"/>
    <property type="match status" value="1"/>
</dbReference>
<keyword evidence="3 5" id="KW-0687">Ribonucleoprotein</keyword>
<name>A0A919P6E8_9CELL</name>
<dbReference type="GO" id="GO:0006412">
    <property type="term" value="P:translation"/>
    <property type="evidence" value="ECO:0007669"/>
    <property type="project" value="UniProtKB-UniRule"/>
</dbReference>
<dbReference type="PANTHER" id="PTHR12534">
    <property type="entry name" value="30S RIBOSOMAL PROTEIN S2 PROKARYOTIC AND ORGANELLAR"/>
    <property type="match status" value="1"/>
</dbReference>
<dbReference type="EMBL" id="BONK01000008">
    <property type="protein sequence ID" value="GIG21839.1"/>
    <property type="molecule type" value="Genomic_DNA"/>
</dbReference>
<dbReference type="Proteomes" id="UP000632740">
    <property type="component" value="Unassembled WGS sequence"/>
</dbReference>
<comment type="similarity">
    <text evidence="1 5">Belongs to the universal ribosomal protein uS2 family.</text>
</comment>
<dbReference type="PROSITE" id="PS00962">
    <property type="entry name" value="RIBOSOMAL_S2_1"/>
    <property type="match status" value="1"/>
</dbReference>
<evidence type="ECO:0000256" key="4">
    <source>
        <dbReference type="ARBA" id="ARBA00035256"/>
    </source>
</evidence>
<sequence length="319" mass="34428">MAVVTMRQLLESGVHFGHQTRRWNPKMKRFIFTERNGIYIVDLQQSLSYIDRAYDFVSQTVAHGGSILFVGTKKQAQEPVAEQAARVGMPYVNQRWLGGMLTNFTTVHKRLQRLKELEQIDFDDVAASGLTKKELLVLRREKDKLAKTLGGIRDMAKVPSAVWIVDTNKEHLAVDEARKLGIPVVAILDTNCDPDVVDYPIPGNDDAIRAVQLLTRVIADAAADGLLKRHSGRTAAAEGAEADAEPLAEWERELLAGAEADLQQGESAAAPAAVQAEAPTAADVVTTDAPAEEAVAAAEATETVEAAPEAPAEGDAASE</sequence>
<evidence type="ECO:0000256" key="6">
    <source>
        <dbReference type="SAM" id="MobiDB-lite"/>
    </source>
</evidence>
<accession>A0A919P6E8</accession>
<dbReference type="InterPro" id="IPR023591">
    <property type="entry name" value="Ribosomal_uS2_flav_dom_sf"/>
</dbReference>
<dbReference type="PRINTS" id="PR00395">
    <property type="entry name" value="RIBOSOMALS2"/>
</dbReference>
<dbReference type="CDD" id="cd01425">
    <property type="entry name" value="RPS2"/>
    <property type="match status" value="1"/>
</dbReference>
<reference evidence="7" key="1">
    <citation type="submission" date="2021-01" db="EMBL/GenBank/DDBJ databases">
        <title>Whole genome shotgun sequence of Cellulomonas chitinilytica NBRC 110799.</title>
        <authorList>
            <person name="Komaki H."/>
            <person name="Tamura T."/>
        </authorList>
    </citation>
    <scope>NUCLEOTIDE SEQUENCE</scope>
    <source>
        <strain evidence="7">NBRC 110799</strain>
    </source>
</reference>
<gene>
    <name evidence="5 7" type="primary">rpsB</name>
    <name evidence="7" type="ORF">Cch01nite_25630</name>
</gene>
<evidence type="ECO:0000256" key="2">
    <source>
        <dbReference type="ARBA" id="ARBA00022980"/>
    </source>
</evidence>
<dbReference type="Gene3D" id="3.40.50.10490">
    <property type="entry name" value="Glucose-6-phosphate isomerase like protein, domain 1"/>
    <property type="match status" value="1"/>
</dbReference>
<proteinExistence type="inferred from homology"/>
<evidence type="ECO:0000256" key="5">
    <source>
        <dbReference type="HAMAP-Rule" id="MF_00291"/>
    </source>
</evidence>
<keyword evidence="2 5" id="KW-0689">Ribosomal protein</keyword>
<dbReference type="SUPFAM" id="SSF52313">
    <property type="entry name" value="Ribosomal protein S2"/>
    <property type="match status" value="1"/>
</dbReference>
<dbReference type="NCBIfam" id="TIGR01011">
    <property type="entry name" value="rpsB_bact"/>
    <property type="match status" value="1"/>
</dbReference>
<dbReference type="Gene3D" id="1.10.287.610">
    <property type="entry name" value="Helix hairpin bin"/>
    <property type="match status" value="1"/>
</dbReference>
<evidence type="ECO:0000313" key="7">
    <source>
        <dbReference type="EMBL" id="GIG21839.1"/>
    </source>
</evidence>
<keyword evidence="8" id="KW-1185">Reference proteome</keyword>
<dbReference type="PANTHER" id="PTHR12534:SF0">
    <property type="entry name" value="SMALL RIBOSOMAL SUBUNIT PROTEIN US2M"/>
    <property type="match status" value="1"/>
</dbReference>
<evidence type="ECO:0000256" key="1">
    <source>
        <dbReference type="ARBA" id="ARBA00006242"/>
    </source>
</evidence>
<protein>
    <recommendedName>
        <fullName evidence="4 5">Small ribosomal subunit protein uS2</fullName>
    </recommendedName>
</protein>
<feature type="region of interest" description="Disordered" evidence="6">
    <location>
        <begin position="262"/>
        <end position="319"/>
    </location>
</feature>
<feature type="compositionally biased region" description="Low complexity" evidence="6">
    <location>
        <begin position="268"/>
        <end position="319"/>
    </location>
</feature>
<dbReference type="GO" id="GO:0022627">
    <property type="term" value="C:cytosolic small ribosomal subunit"/>
    <property type="evidence" value="ECO:0007669"/>
    <property type="project" value="TreeGrafter"/>
</dbReference>
<organism evidence="7 8">
    <name type="scientific">Cellulomonas chitinilytica</name>
    <dbReference type="NCBI Taxonomy" id="398759"/>
    <lineage>
        <taxon>Bacteria</taxon>
        <taxon>Bacillati</taxon>
        <taxon>Actinomycetota</taxon>
        <taxon>Actinomycetes</taxon>
        <taxon>Micrococcales</taxon>
        <taxon>Cellulomonadaceae</taxon>
        <taxon>Cellulomonas</taxon>
    </lineage>
</organism>